<dbReference type="SUPFAM" id="SSF52490">
    <property type="entry name" value="Tubulin nucleotide-binding domain-like"/>
    <property type="match status" value="1"/>
</dbReference>
<dbReference type="GO" id="GO:0003924">
    <property type="term" value="F:GTPase activity"/>
    <property type="evidence" value="ECO:0007669"/>
    <property type="project" value="UniProtKB-UniRule"/>
</dbReference>
<feature type="binding site" evidence="8">
    <location>
        <position position="189"/>
    </location>
    <ligand>
        <name>GTP</name>
        <dbReference type="ChEBI" id="CHEBI:37565"/>
    </ligand>
</feature>
<evidence type="ECO:0000256" key="9">
    <source>
        <dbReference type="NCBIfam" id="TIGR00065"/>
    </source>
</evidence>
<evidence type="ECO:0000256" key="3">
    <source>
        <dbReference type="ARBA" id="ARBA00022618"/>
    </source>
</evidence>
<dbReference type="NCBIfam" id="TIGR00065">
    <property type="entry name" value="ftsZ"/>
    <property type="match status" value="1"/>
</dbReference>
<keyword evidence="6 8" id="KW-0717">Septation</keyword>
<dbReference type="PANTHER" id="PTHR30314">
    <property type="entry name" value="CELL DIVISION PROTEIN FTSZ-RELATED"/>
    <property type="match status" value="1"/>
</dbReference>
<comment type="subcellular location">
    <subcellularLocation>
        <location evidence="8">Cytoplasm</location>
    </subcellularLocation>
    <text evidence="8">Assembles at midcell at the inner surface of the cytoplasmic membrane.</text>
</comment>
<evidence type="ECO:0000256" key="1">
    <source>
        <dbReference type="ARBA" id="ARBA00009690"/>
    </source>
</evidence>
<evidence type="ECO:0000256" key="2">
    <source>
        <dbReference type="ARBA" id="ARBA00022490"/>
    </source>
</evidence>
<feature type="binding site" evidence="8">
    <location>
        <position position="141"/>
    </location>
    <ligand>
        <name>GTP</name>
        <dbReference type="ChEBI" id="CHEBI:37565"/>
    </ligand>
</feature>
<dbReference type="CDD" id="cd02201">
    <property type="entry name" value="FtsZ_type1"/>
    <property type="match status" value="1"/>
</dbReference>
<dbReference type="GO" id="GO:0043093">
    <property type="term" value="P:FtsZ-dependent cytokinesis"/>
    <property type="evidence" value="ECO:0007669"/>
    <property type="project" value="UniProtKB-UniRule"/>
</dbReference>
<dbReference type="Pfam" id="PF00091">
    <property type="entry name" value="Tubulin"/>
    <property type="match status" value="1"/>
</dbReference>
<dbReference type="InterPro" id="IPR037103">
    <property type="entry name" value="Tubulin/FtsZ-like_C"/>
</dbReference>
<feature type="domain" description="Tubulin/FtsZ GTPase" evidence="11">
    <location>
        <begin position="15"/>
        <end position="207"/>
    </location>
</feature>
<dbReference type="PANTHER" id="PTHR30314:SF3">
    <property type="entry name" value="MITOCHONDRIAL DIVISION PROTEIN FSZA"/>
    <property type="match status" value="1"/>
</dbReference>
<dbReference type="FunFam" id="3.40.50.1440:FF:000023">
    <property type="entry name" value="Cell division protein FtsZ"/>
    <property type="match status" value="1"/>
</dbReference>
<feature type="binding site" evidence="8">
    <location>
        <position position="145"/>
    </location>
    <ligand>
        <name>GTP</name>
        <dbReference type="ChEBI" id="CHEBI:37565"/>
    </ligand>
</feature>
<keyword evidence="5 8" id="KW-0342">GTP-binding</keyword>
<dbReference type="InterPro" id="IPR045061">
    <property type="entry name" value="FtsZ/CetZ"/>
</dbReference>
<dbReference type="InterPro" id="IPR018316">
    <property type="entry name" value="Tubulin/FtsZ_2-layer-sand-dom"/>
</dbReference>
<dbReference type="GO" id="GO:0005737">
    <property type="term" value="C:cytoplasm"/>
    <property type="evidence" value="ECO:0007669"/>
    <property type="project" value="UniProtKB-SubCell"/>
</dbReference>
<dbReference type="Gene3D" id="3.30.1330.20">
    <property type="entry name" value="Tubulin/FtsZ, C-terminal domain"/>
    <property type="match status" value="1"/>
</dbReference>
<accession>A0A5K7ZG94</accession>
<dbReference type="AlphaFoldDB" id="A0A5K7ZG94"/>
<comment type="subunit">
    <text evidence="8">Homodimer. Polymerizes to form a dynamic ring structure in a strictly GTP-dependent manner. Interacts directly with several other division proteins.</text>
</comment>
<dbReference type="HAMAP" id="MF_00909">
    <property type="entry name" value="FtsZ"/>
    <property type="match status" value="1"/>
</dbReference>
<dbReference type="SUPFAM" id="SSF55307">
    <property type="entry name" value="Tubulin C-terminal domain-like"/>
    <property type="match status" value="1"/>
</dbReference>
<dbReference type="Gene3D" id="3.40.50.1440">
    <property type="entry name" value="Tubulin/FtsZ, GTPase domain"/>
    <property type="match status" value="1"/>
</dbReference>
<evidence type="ECO:0000313" key="14">
    <source>
        <dbReference type="Proteomes" id="UP000427769"/>
    </source>
</evidence>
<organism evidence="13 14">
    <name type="scientific">Desulfosarcina widdelii</name>
    <dbReference type="NCBI Taxonomy" id="947919"/>
    <lineage>
        <taxon>Bacteria</taxon>
        <taxon>Pseudomonadati</taxon>
        <taxon>Thermodesulfobacteriota</taxon>
        <taxon>Desulfobacteria</taxon>
        <taxon>Desulfobacterales</taxon>
        <taxon>Desulfosarcinaceae</taxon>
        <taxon>Desulfosarcina</taxon>
    </lineage>
</organism>
<evidence type="ECO:0000256" key="7">
    <source>
        <dbReference type="ARBA" id="ARBA00023306"/>
    </source>
</evidence>
<keyword evidence="14" id="KW-1185">Reference proteome</keyword>
<keyword evidence="7 8" id="KW-0131">Cell cycle</keyword>
<dbReference type="PROSITE" id="PS01134">
    <property type="entry name" value="FTSZ_1"/>
    <property type="match status" value="1"/>
</dbReference>
<evidence type="ECO:0000256" key="8">
    <source>
        <dbReference type="HAMAP-Rule" id="MF_00909"/>
    </source>
</evidence>
<evidence type="ECO:0000256" key="10">
    <source>
        <dbReference type="RuleBase" id="RU000631"/>
    </source>
</evidence>
<keyword evidence="3 8" id="KW-0132">Cell division</keyword>
<dbReference type="GO" id="GO:0005525">
    <property type="term" value="F:GTP binding"/>
    <property type="evidence" value="ECO:0007669"/>
    <property type="project" value="UniProtKB-UniRule"/>
</dbReference>
<evidence type="ECO:0000313" key="13">
    <source>
        <dbReference type="EMBL" id="BBO75127.1"/>
    </source>
</evidence>
<keyword evidence="4 8" id="KW-0547">Nucleotide-binding</keyword>
<dbReference type="InterPro" id="IPR000158">
    <property type="entry name" value="Cell_div_FtsZ"/>
</dbReference>
<dbReference type="GO" id="GO:0032153">
    <property type="term" value="C:cell division site"/>
    <property type="evidence" value="ECO:0007669"/>
    <property type="project" value="UniProtKB-UniRule"/>
</dbReference>
<keyword evidence="2 8" id="KW-0963">Cytoplasm</keyword>
<dbReference type="GO" id="GO:0051258">
    <property type="term" value="P:protein polymerization"/>
    <property type="evidence" value="ECO:0007669"/>
    <property type="project" value="UniProtKB-UniRule"/>
</dbReference>
<name>A0A5K7ZG94_9BACT</name>
<reference evidence="13 14" key="1">
    <citation type="submission" date="2019-11" db="EMBL/GenBank/DDBJ databases">
        <title>Comparative genomics of hydrocarbon-degrading Desulfosarcina strains.</title>
        <authorList>
            <person name="Watanabe M."/>
            <person name="Kojima H."/>
            <person name="Fukui M."/>
        </authorList>
    </citation>
    <scope>NUCLEOTIDE SEQUENCE [LARGE SCALE GENOMIC DNA]</scope>
    <source>
        <strain evidence="13 14">PP31</strain>
    </source>
</reference>
<dbReference type="InterPro" id="IPR008280">
    <property type="entry name" value="Tub_FtsZ_C"/>
</dbReference>
<dbReference type="Proteomes" id="UP000427769">
    <property type="component" value="Chromosome"/>
</dbReference>
<proteinExistence type="inferred from homology"/>
<dbReference type="InterPro" id="IPR036525">
    <property type="entry name" value="Tubulin/FtsZ_GTPase_sf"/>
</dbReference>
<evidence type="ECO:0000259" key="11">
    <source>
        <dbReference type="SMART" id="SM00864"/>
    </source>
</evidence>
<sequence length="399" mass="42651">MTNMFTYVENENSAKIKVIGVGGAGGNAINNMIASNLQGVKFISANTDAQALDVSQAEVRMQLGTKITEGLGAGANPQVGRDAALENADMIKEALSDSHMVFITAGFGGGTGTGAAPVIARLCKEMGILTVAVVSRPFSFEGRKRAKQAEEGILELKKSADTVITIPNDRLRGLASKNAKMVDMFRKADEILLHSVKGITDLIMMPGLVNLDFADVKTTMSRAGMAIMGIGISSGENRALEAAERAISHPLLEDINISGAKGVLMNITSNSDLTMEEMTEASERIYNEVGEDAEIIWGAVIDDSVGDEMSVTVIATGIGEKDKEKQAAPKVVDPTYGGKVRDITPADLARSAELDRPTFIRRQQAVNDMPGNDLCREYKGIVIDNDDLDVPTFLRRKAD</sequence>
<dbReference type="PRINTS" id="PR00423">
    <property type="entry name" value="CELLDVISFTSZ"/>
</dbReference>
<evidence type="ECO:0000259" key="12">
    <source>
        <dbReference type="SMART" id="SM00865"/>
    </source>
</evidence>
<dbReference type="OrthoDB" id="9813375at2"/>
<feature type="binding site" evidence="8">
    <location>
        <begin position="110"/>
        <end position="112"/>
    </location>
    <ligand>
        <name>GTP</name>
        <dbReference type="ChEBI" id="CHEBI:37565"/>
    </ligand>
</feature>
<evidence type="ECO:0000256" key="6">
    <source>
        <dbReference type="ARBA" id="ARBA00023210"/>
    </source>
</evidence>
<dbReference type="InterPro" id="IPR024757">
    <property type="entry name" value="FtsZ_C"/>
</dbReference>
<dbReference type="KEGG" id="dwd:DSCW_25440"/>
<gene>
    <name evidence="8 13" type="primary">ftsZ</name>
    <name evidence="13" type="ORF">DSCW_25440</name>
</gene>
<dbReference type="SMART" id="SM00864">
    <property type="entry name" value="Tubulin"/>
    <property type="match status" value="1"/>
</dbReference>
<dbReference type="SMART" id="SM00865">
    <property type="entry name" value="Tubulin_C"/>
    <property type="match status" value="1"/>
</dbReference>
<comment type="function">
    <text evidence="8 10">Essential cell division protein that forms a contractile ring structure (Z ring) at the future cell division site. The regulation of the ring assembly controls the timing and the location of cell division. One of the functions of the FtsZ ring is to recruit other cell division proteins to the septum to produce a new cell wall between the dividing cells. Binds GTP and shows GTPase activity.</text>
</comment>
<evidence type="ECO:0000256" key="4">
    <source>
        <dbReference type="ARBA" id="ARBA00022741"/>
    </source>
</evidence>
<protein>
    <recommendedName>
        <fullName evidence="8 9">Cell division protein FtsZ</fullName>
    </recommendedName>
</protein>
<dbReference type="EMBL" id="AP021875">
    <property type="protein sequence ID" value="BBO75127.1"/>
    <property type="molecule type" value="Genomic_DNA"/>
</dbReference>
<comment type="similarity">
    <text evidence="1 8 10">Belongs to the FtsZ family.</text>
</comment>
<feature type="domain" description="Tubulin/FtsZ 2-layer sandwich" evidence="12">
    <location>
        <begin position="209"/>
        <end position="327"/>
    </location>
</feature>
<feature type="binding site" evidence="8">
    <location>
        <begin position="23"/>
        <end position="27"/>
    </location>
    <ligand>
        <name>GTP</name>
        <dbReference type="ChEBI" id="CHEBI:37565"/>
    </ligand>
</feature>
<dbReference type="InterPro" id="IPR020805">
    <property type="entry name" value="Cell_div_FtsZ_CS"/>
</dbReference>
<dbReference type="Pfam" id="PF12327">
    <property type="entry name" value="FtsZ_C"/>
    <property type="match status" value="1"/>
</dbReference>
<evidence type="ECO:0000256" key="5">
    <source>
        <dbReference type="ARBA" id="ARBA00023134"/>
    </source>
</evidence>
<dbReference type="GO" id="GO:0000917">
    <property type="term" value="P:division septum assembly"/>
    <property type="evidence" value="ECO:0007669"/>
    <property type="project" value="UniProtKB-KW"/>
</dbReference>
<dbReference type="InterPro" id="IPR003008">
    <property type="entry name" value="Tubulin_FtsZ_GTPase"/>
</dbReference>
<dbReference type="PROSITE" id="PS01135">
    <property type="entry name" value="FTSZ_2"/>
    <property type="match status" value="1"/>
</dbReference>